<keyword evidence="1" id="KW-0812">Transmembrane</keyword>
<organism evidence="2 3">
    <name type="scientific">Mucilaginibacter roseus</name>
    <dbReference type="NCBI Taxonomy" id="1528868"/>
    <lineage>
        <taxon>Bacteria</taxon>
        <taxon>Pseudomonadati</taxon>
        <taxon>Bacteroidota</taxon>
        <taxon>Sphingobacteriia</taxon>
        <taxon>Sphingobacteriales</taxon>
        <taxon>Sphingobacteriaceae</taxon>
        <taxon>Mucilaginibacter</taxon>
    </lineage>
</organism>
<evidence type="ECO:0000256" key="1">
    <source>
        <dbReference type="SAM" id="Phobius"/>
    </source>
</evidence>
<keyword evidence="1" id="KW-1133">Transmembrane helix</keyword>
<dbReference type="Proteomes" id="UP001199919">
    <property type="component" value="Unassembled WGS sequence"/>
</dbReference>
<gene>
    <name evidence="2" type="ORF">LT679_09435</name>
</gene>
<dbReference type="EMBL" id="JAJPWV010000003">
    <property type="protein sequence ID" value="MCD8740821.1"/>
    <property type="molecule type" value="Genomic_DNA"/>
</dbReference>
<accession>A0ABS8U5I1</accession>
<protein>
    <submittedName>
        <fullName evidence="2">FixH family protein</fullName>
    </submittedName>
</protein>
<dbReference type="Pfam" id="PF05751">
    <property type="entry name" value="FixH"/>
    <property type="match status" value="1"/>
</dbReference>
<name>A0ABS8U5I1_9SPHI</name>
<reference evidence="2 3" key="1">
    <citation type="submission" date="2021-12" db="EMBL/GenBank/DDBJ databases">
        <title>Mucilaginibacter roseus genome.</title>
        <authorList>
            <person name="Ferreira J.R."/>
            <person name="Newman J.D."/>
        </authorList>
    </citation>
    <scope>NUCLEOTIDE SEQUENCE [LARGE SCALE GENOMIC DNA]</scope>
    <source>
        <strain evidence="2 3">LMG 28454</strain>
    </source>
</reference>
<dbReference type="RefSeq" id="WP_232177221.1">
    <property type="nucleotide sequence ID" value="NZ_JAJPWV010000003.1"/>
</dbReference>
<comment type="caution">
    <text evidence="2">The sequence shown here is derived from an EMBL/GenBank/DDBJ whole genome shotgun (WGS) entry which is preliminary data.</text>
</comment>
<dbReference type="InterPro" id="IPR008620">
    <property type="entry name" value="FixH"/>
</dbReference>
<keyword evidence="1" id="KW-0472">Membrane</keyword>
<sequence length="146" mass="16989">MEAIRNWNWGKWLVTGMVTFMLFIICMAVYMLRQPADDYDNSYYEKGLAYNSEYTRQKNVEQDHAQPIIKVEGNTLNIQFTGEANGKLTFLRPSGQRFDKAMDMATGAGGLFSIPLTDFQQGRWQLVINWQQGNRQYLYKQEITLP</sequence>
<feature type="transmembrane region" description="Helical" evidence="1">
    <location>
        <begin position="12"/>
        <end position="32"/>
    </location>
</feature>
<evidence type="ECO:0000313" key="3">
    <source>
        <dbReference type="Proteomes" id="UP001199919"/>
    </source>
</evidence>
<evidence type="ECO:0000313" key="2">
    <source>
        <dbReference type="EMBL" id="MCD8740821.1"/>
    </source>
</evidence>
<keyword evidence="3" id="KW-1185">Reference proteome</keyword>
<proteinExistence type="predicted"/>